<feature type="transmembrane region" description="Helical" evidence="2">
    <location>
        <begin position="51"/>
        <end position="70"/>
    </location>
</feature>
<keyword evidence="2" id="KW-0812">Transmembrane</keyword>
<evidence type="ECO:0000313" key="3">
    <source>
        <dbReference type="EMBL" id="CAD9416368.1"/>
    </source>
</evidence>
<keyword evidence="2" id="KW-0472">Membrane</keyword>
<keyword evidence="2" id="KW-1133">Transmembrane helix</keyword>
<name>A0A7S2C664_9STRA</name>
<protein>
    <submittedName>
        <fullName evidence="3">Uncharacterized protein</fullName>
    </submittedName>
</protein>
<sequence length="113" mass="11378">MGEYDIEWDEVEDENWAAEAAKQGGAAAAAAAAAGAKAAAAAVPEIPDDGMWPFVVALLMAASGVMFLLLSQPIASTAPPVAVLEGAKGKAKPGKAKAKAEAKPAEADMNELD</sequence>
<proteinExistence type="predicted"/>
<dbReference type="AlphaFoldDB" id="A0A7S2C664"/>
<accession>A0A7S2C664</accession>
<reference evidence="3" key="1">
    <citation type="submission" date="2021-01" db="EMBL/GenBank/DDBJ databases">
        <authorList>
            <person name="Corre E."/>
            <person name="Pelletier E."/>
            <person name="Niang G."/>
            <person name="Scheremetjew M."/>
            <person name="Finn R."/>
            <person name="Kale V."/>
            <person name="Holt S."/>
            <person name="Cochrane G."/>
            <person name="Meng A."/>
            <person name="Brown T."/>
            <person name="Cohen L."/>
        </authorList>
    </citation>
    <scope>NUCLEOTIDE SEQUENCE</scope>
    <source>
        <strain evidence="3">RCC1693</strain>
    </source>
</reference>
<gene>
    <name evidence="3" type="ORF">FPAR1323_LOCUS8775</name>
</gene>
<dbReference type="EMBL" id="HBGT01016446">
    <property type="protein sequence ID" value="CAD9416368.1"/>
    <property type="molecule type" value="Transcribed_RNA"/>
</dbReference>
<evidence type="ECO:0000256" key="1">
    <source>
        <dbReference type="SAM" id="MobiDB-lite"/>
    </source>
</evidence>
<evidence type="ECO:0000256" key="2">
    <source>
        <dbReference type="SAM" id="Phobius"/>
    </source>
</evidence>
<feature type="region of interest" description="Disordered" evidence="1">
    <location>
        <begin position="86"/>
        <end position="113"/>
    </location>
</feature>
<organism evidence="3">
    <name type="scientific">Florenciella parvula</name>
    <dbReference type="NCBI Taxonomy" id="236787"/>
    <lineage>
        <taxon>Eukaryota</taxon>
        <taxon>Sar</taxon>
        <taxon>Stramenopiles</taxon>
        <taxon>Ochrophyta</taxon>
        <taxon>Dictyochophyceae</taxon>
        <taxon>Florenciellales</taxon>
        <taxon>Florenciella</taxon>
    </lineage>
</organism>